<feature type="transmembrane region" description="Helical" evidence="2">
    <location>
        <begin position="57"/>
        <end position="83"/>
    </location>
</feature>
<evidence type="ECO:0000256" key="1">
    <source>
        <dbReference type="SAM" id="MobiDB-lite"/>
    </source>
</evidence>
<feature type="transmembrane region" description="Helical" evidence="2">
    <location>
        <begin position="27"/>
        <end position="45"/>
    </location>
</feature>
<feature type="compositionally biased region" description="Basic and acidic residues" evidence="1">
    <location>
        <begin position="94"/>
        <end position="103"/>
    </location>
</feature>
<keyword evidence="2" id="KW-0472">Membrane</keyword>
<dbReference type="AlphaFoldDB" id="A0A6C0IFH4"/>
<proteinExistence type="predicted"/>
<sequence length="188" mass="21334">MQMLNNLISGGNSFIEKQGERILYNRFVLYFIIFIVFFNTIGHALHGDLMTPLILVLVSYITSFFSKNMIVVLFMGLVVSNVFKYGSNKMRIEEGMDNKKEPTEAEPLDEPEKRIDTPKSSLKVAEVLSRKKDLDFIKSKYSDLLKLQTQIIDNVGTLEKTLGKMDTIVSDVRDNVVSLKTEADALQS</sequence>
<name>A0A6C0IFH4_9ZZZZ</name>
<evidence type="ECO:0000313" key="3">
    <source>
        <dbReference type="EMBL" id="QHT90283.1"/>
    </source>
</evidence>
<evidence type="ECO:0000256" key="2">
    <source>
        <dbReference type="SAM" id="Phobius"/>
    </source>
</evidence>
<organism evidence="3">
    <name type="scientific">viral metagenome</name>
    <dbReference type="NCBI Taxonomy" id="1070528"/>
    <lineage>
        <taxon>unclassified sequences</taxon>
        <taxon>metagenomes</taxon>
        <taxon>organismal metagenomes</taxon>
    </lineage>
</organism>
<protein>
    <submittedName>
        <fullName evidence="3">Uncharacterized protein</fullName>
    </submittedName>
</protein>
<feature type="region of interest" description="Disordered" evidence="1">
    <location>
        <begin position="94"/>
        <end position="113"/>
    </location>
</feature>
<reference evidence="3" key="1">
    <citation type="journal article" date="2020" name="Nature">
        <title>Giant virus diversity and host interactions through global metagenomics.</title>
        <authorList>
            <person name="Schulz F."/>
            <person name="Roux S."/>
            <person name="Paez-Espino D."/>
            <person name="Jungbluth S."/>
            <person name="Walsh D.A."/>
            <person name="Denef V.J."/>
            <person name="McMahon K.D."/>
            <person name="Konstantinidis K.T."/>
            <person name="Eloe-Fadrosh E.A."/>
            <person name="Kyrpides N.C."/>
            <person name="Woyke T."/>
        </authorList>
    </citation>
    <scope>NUCLEOTIDE SEQUENCE</scope>
    <source>
        <strain evidence="3">GVMAG-M-3300023184-68</strain>
    </source>
</reference>
<dbReference type="EMBL" id="MN740153">
    <property type="protein sequence ID" value="QHT90283.1"/>
    <property type="molecule type" value="Genomic_DNA"/>
</dbReference>
<keyword evidence="2" id="KW-1133">Transmembrane helix</keyword>
<keyword evidence="2" id="KW-0812">Transmembrane</keyword>
<accession>A0A6C0IFH4</accession>